<feature type="region of interest" description="Disordered" evidence="1">
    <location>
        <begin position="1423"/>
        <end position="1448"/>
    </location>
</feature>
<feature type="compositionally biased region" description="Basic and acidic residues" evidence="1">
    <location>
        <begin position="2016"/>
        <end position="2026"/>
    </location>
</feature>
<dbReference type="STRING" id="2015173.A0A026WS62"/>
<feature type="compositionally biased region" description="Basic and acidic residues" evidence="1">
    <location>
        <begin position="3058"/>
        <end position="3082"/>
    </location>
</feature>
<name>A0A026WS62_OOCBI</name>
<keyword evidence="3" id="KW-1185">Reference proteome</keyword>
<evidence type="ECO:0000313" key="2">
    <source>
        <dbReference type="EMBL" id="EZA57934.1"/>
    </source>
</evidence>
<feature type="compositionally biased region" description="Polar residues" evidence="1">
    <location>
        <begin position="2006"/>
        <end position="2015"/>
    </location>
</feature>
<evidence type="ECO:0000256" key="1">
    <source>
        <dbReference type="SAM" id="MobiDB-lite"/>
    </source>
</evidence>
<dbReference type="OrthoDB" id="43547at2759"/>
<sequence length="3305" mass="376064">MKKGFPISRNVRAQWLLEHLDSLISTQCPSTKTKEAPELEIVSVLPKDRPNTWSIDTSYQFLYKVVSTTSVIFLAHKYRMVFSLDLSPSLATVDVQNGEIVIDEVYLAVKRCLEGITRPFVIPGSKRVMQPEIYVTVIAHTPFFTSPAQQVLVQGWLVTMDNVSSLTQYIEKQLYLLEERVATITAIANQQLENIRAESERLVGRLFDESSNCLNKNSCNISIVSPEASFVNMLRYGMLALTLLPEHSCAHMVIITDGIVGIKNAHTLDSIIQQLRATTVACSFLHVGSMYDPHCAVGLVPYQDLLYFIAAATLGSYMSFSSYTSKPQRYIVQQRCRSRCLTVLIHQQIPAHGTDMNLYHKNFLCWKLYRNIYDDDVSDHHSRWRIQNNCFHGHKTGQLLRKKQVDAKVICTLSSLLCCRLREGYLIRRASVRDDVLEINFVLLWKTNVFLEYLVTCPWSAKSLSLSNVIQYTITIEAPYEFLHDITCLSKKPLNSHYRQGVISRFWTALTSLTESDNMLAHFSWFPGSGWTWYSVPDTIRSGMPVFYLSSYPSPSTVQLSDAACPQFGQIWQPVVSLDPLQWARWMHTQRITLILAYDRPLPRHLHQANQSGRFQCVQSRQAAAVLYAMLKNWATFVLVENHTYVQFIYRETEKPPVSFSLIRINCKALCVVLNIAFAGGTEGVVRHNVVVDLVDRLSKLSLPNRPTEQRETPCCTIIHKSLERILVRYERIPNNLSMVVFPDGTQPTCTRAALGLLGGSLTTTLSRYLYHNRWLWHVKRPFVQTIPGITLPRLNITAIARILSTITRIRLGEGFNFAYSTAGITNMVLEVQMQGFGGHENLYPCIIQYVLFPPHVVPNAALERDSGTEDDTEEGIAEAEVWTEDSEGYSDFQIVTEVWVEPQCGYVQMPAQSIATYMHPLQYHKLPDAIARIDEECINALLTLEYLSLLSQVTPVEKDTEIVYGQAHQGVRYHGVMGTSMDRISECPNPAEPLEATPIIDERIHPMYFSFDTLSILPKCQQAELLFSMFADDMMHIDEDRDSANKILMGNFLEHMKQLHNKELLLTSAESQRFTRMLLNRPRENGPPLPFFMQADKNYQDDVSDIFPRWKCFVKGISTTHVIVTILPATEKDVRLITYAGGNCTSNNSEKNCDSDIFDLDMNEKIPSPSSYTKDANIYDFLALEHRESKISSQSTTANSTSKANAEHNSDNEGSLVIPVYVYDCSLALLIDALVGQLQTPQNRDIYQDHTFKIGEQISEDFVSLKSESNTKPSSPEPKSEDSDNISSDQRSLMEHCKLLTLAHCHCYVVAVYKSLALQQSLGYEDMEAAVAQCEENLIEINITNYLRSVCRHLSMLPEGHLLSQLKFSACNDVKPLHNLIKDKFKKIMAVAFRPVPAHPEFYYCLPSWMSEKMEVASQRTDSDDDLDFTCHSETPAPKTDDSSNQVSQAVNITWPATNLHSTGKLSCCNSKNSLVSDFGENTWDKDQPLFLHLSCSIRFRSEFSSIPVKVMPTCFTEIVQRINDGKERNLAELNLDDIKVTLDIICLSLPKEVLEVSLERYPAFRTTSYCSASPIGSMPSGSSPDANAKNESMQERIQQPPEHHAVTNLKDEIEWLLRDETATALLDHPSPTAETLRFIAHHVSNSIGKSSCLMDKVPLHFVFSSESSAPKFLKELKNLEIDKYCICQEADLFYFVKKPEATISDTESNVLYIDEEEPQPREDESVENMDQDEISITAIQINGQDSGDAPGYYSEISSIAEGKNGTEDGYEGDSSNSDDDYQWLIELDKQRNRLPNFWLILNIENAHVNVYFHCRFLELSSPEVDCYSQIQKMLLAQIKAICRRVNQYLLLQNLHDTRICDQLLEPESTEDYNTWRGESNSESGNIFQNHSSSASNFTPGMFRCPVIWEEPFNLHPRLKTGPGRSGLSRGIKALHGVLNRLSVNNRNNMFVYQENNENVFYLRLHEQTNDGKPLQNKLSESDEKLVVSRSNSVASLSQAKSIGLTNDHASSNDTRPRVRSFGEKESDILNRTGDSIILMVHGISEAGPEVKRDLVQVLQNRLDDAVLEVLSVMLSRNPMCKLTPADVHFIQKPYKSPECIVQLSVQPHCLPYIDALGYYLRQNILQFLYTPKYMDVGAHYHFQDYSPLDGTRKRVSESDIFLYNQSHSSGNKGIACIALAITDSKAESATSSADDHGRQSSFPKILRVENFESIVSTTIYDLKNDSNQSAETLIEFRIWKQGKVNLESLIMKLSSAVKHGTWDLVTEYNLLATPLTEPITIDPSSVLKESVVESTGTQVPSKTLSQSQKLSDNSSIDQYELGEEGKLNEIYHTTLAQWFQFALEMSVPAVKKHEVIIHHRHAIPVIVRELQNLMRSQDPDTSSRVFVLQDRQPFLNQFVVSRKVGSVLKWSENVRNLTDQSMAETSDREGGNSPVYVSHEFNKDEQTTYTKCILIARNFHQWKASLSKEIDPELLAPKDQKQLQKFNPLISESNFVPRQRILLAEIQSDNIIIYMYNWSKERSEKLIKQTTNLGTWLSSRSSLFTNIIMQKLGIFHHKLSREPQQREHNSQYYQITDMESLTKFPTQLNADNKDWTRSSNRMQQPMKNNAFSWMQVVGQVMRDAKPSASHSYNTDAIVKAAHDLQDLRHREKKIKEDVEKLYAMWQNRTSNIPISLNALNTFKQHSRLIHFCHTPLLFLPAWRLQSAATRDHSLTSPQPFHSNAMQHQQSPQITQTRLEATNAIMIKWHQELCKSMLSEYKQYLQILGFNPIQVESPQSKTDEEESYYLKKLMLGGVLLFEIHLSQPFFIVKLHIIECNRLQTKTSSGMMNQFVLSFVDVCDKIKINMHLHSFTYDFHLRCIHSYIAGTGLWSLQQGYHLTHFMDDFIKYYSKAPNYARNLIYSDVITIRNIATPARTLYSYLLSHEKVYGMRVFVMSGELQESHDNEYVLIRLQSTPLVSYCDAHDTRYTDDFDVALIVSRMEQPPHLERTEITLKYYLMLTSKRELYPKREVENNKLGKFRTVYSVQGKSATSSYTESPVESGPASPVLPFVKDNAKTELSDSDAGRERNLDSIDTTAKDADIKATNCNVQNSMAPTPPPVPNSPLAQSSSIPNATVNTSSSSSSSSPSPYLVQIRQESVNYLGYYSSHEQLMQQMIMSQAQTARQHITSMVERGALQCRTHLLWDKLLESKSSMTYTEFKELCSLAHIEPLPNLDVRLSPLVNQPVLWYQALSKVLQNKYQEHHKQFITPDGNVTHHLILHPTLLQAFMMLTIDLHTSRGVSTKYSALFMLKAKRGILSE</sequence>
<gene>
    <name evidence="2" type="ORF">X777_01948</name>
</gene>
<organism evidence="2 3">
    <name type="scientific">Ooceraea biroi</name>
    <name type="common">Clonal raider ant</name>
    <name type="synonym">Cerapachys biroi</name>
    <dbReference type="NCBI Taxonomy" id="2015173"/>
    <lineage>
        <taxon>Eukaryota</taxon>
        <taxon>Metazoa</taxon>
        <taxon>Ecdysozoa</taxon>
        <taxon>Arthropoda</taxon>
        <taxon>Hexapoda</taxon>
        <taxon>Insecta</taxon>
        <taxon>Pterygota</taxon>
        <taxon>Neoptera</taxon>
        <taxon>Endopterygota</taxon>
        <taxon>Hymenoptera</taxon>
        <taxon>Apocrita</taxon>
        <taxon>Aculeata</taxon>
        <taxon>Formicoidea</taxon>
        <taxon>Formicidae</taxon>
        <taxon>Dorylinae</taxon>
        <taxon>Ooceraea</taxon>
    </lineage>
</organism>
<feature type="compositionally biased region" description="Low complexity" evidence="1">
    <location>
        <begin position="3124"/>
        <end position="3134"/>
    </location>
</feature>
<dbReference type="PANTHER" id="PTHR14918:SF3">
    <property type="entry name" value="KICSTOR COMPLEX PROTEIN SZT2"/>
    <property type="match status" value="1"/>
</dbReference>
<protein>
    <submittedName>
        <fullName evidence="2">Protein SZT2</fullName>
    </submittedName>
</protein>
<feature type="region of interest" description="Disordered" evidence="1">
    <location>
        <begin position="3094"/>
        <end position="3134"/>
    </location>
</feature>
<proteinExistence type="predicted"/>
<evidence type="ECO:0000313" key="3">
    <source>
        <dbReference type="Proteomes" id="UP000053097"/>
    </source>
</evidence>
<feature type="compositionally biased region" description="Polar residues" evidence="1">
    <location>
        <begin position="3109"/>
        <end position="3123"/>
    </location>
</feature>
<feature type="region of interest" description="Disordered" evidence="1">
    <location>
        <begin position="1577"/>
        <end position="1606"/>
    </location>
</feature>
<feature type="region of interest" description="Disordered" evidence="1">
    <location>
        <begin position="3035"/>
        <end position="3082"/>
    </location>
</feature>
<dbReference type="Proteomes" id="UP000053097">
    <property type="component" value="Unassembled WGS sequence"/>
</dbReference>
<dbReference type="EMBL" id="KK107138">
    <property type="protein sequence ID" value="EZA57934.1"/>
    <property type="molecule type" value="Genomic_DNA"/>
</dbReference>
<accession>A0A026WS62</accession>
<dbReference type="OMA" id="PLFVHIT"/>
<feature type="compositionally biased region" description="Low complexity" evidence="1">
    <location>
        <begin position="1577"/>
        <end position="1586"/>
    </location>
</feature>
<dbReference type="PANTHER" id="PTHR14918">
    <property type="entry name" value="KICSTOR COMPLEX PROTEIN SZT2"/>
    <property type="match status" value="1"/>
</dbReference>
<dbReference type="InterPro" id="IPR033228">
    <property type="entry name" value="SZT2"/>
</dbReference>
<dbReference type="GO" id="GO:0005777">
    <property type="term" value="C:peroxisome"/>
    <property type="evidence" value="ECO:0007669"/>
    <property type="project" value="InterPro"/>
</dbReference>
<feature type="region of interest" description="Disordered" evidence="1">
    <location>
        <begin position="2006"/>
        <end position="2026"/>
    </location>
</feature>
<feature type="region of interest" description="Disordered" evidence="1">
    <location>
        <begin position="1266"/>
        <end position="1289"/>
    </location>
</feature>
<reference evidence="2 3" key="1">
    <citation type="journal article" date="2014" name="Curr. Biol.">
        <title>The genome of the clonal raider ant Cerapachys biroi.</title>
        <authorList>
            <person name="Oxley P.R."/>
            <person name="Ji L."/>
            <person name="Fetter-Pruneda I."/>
            <person name="McKenzie S.K."/>
            <person name="Li C."/>
            <person name="Hu H."/>
            <person name="Zhang G."/>
            <person name="Kronauer D.J."/>
        </authorList>
    </citation>
    <scope>NUCLEOTIDE SEQUENCE [LARGE SCALE GENOMIC DNA]</scope>
</reference>